<dbReference type="Proteomes" id="UP000550729">
    <property type="component" value="Unassembled WGS sequence"/>
</dbReference>
<gene>
    <name evidence="2" type="ORF">HH308_07905</name>
</gene>
<organism evidence="2 3">
    <name type="scientific">Gordonia asplenii</name>
    <dbReference type="NCBI Taxonomy" id="2725283"/>
    <lineage>
        <taxon>Bacteria</taxon>
        <taxon>Bacillati</taxon>
        <taxon>Actinomycetota</taxon>
        <taxon>Actinomycetes</taxon>
        <taxon>Mycobacteriales</taxon>
        <taxon>Gordoniaceae</taxon>
        <taxon>Gordonia</taxon>
    </lineage>
</organism>
<dbReference type="RefSeq" id="WP_170193639.1">
    <property type="nucleotide sequence ID" value="NZ_JABBNB010000006.1"/>
</dbReference>
<dbReference type="EMBL" id="JABBNB010000006">
    <property type="protein sequence ID" value="NMO01140.1"/>
    <property type="molecule type" value="Genomic_DNA"/>
</dbReference>
<keyword evidence="3" id="KW-1185">Reference proteome</keyword>
<proteinExistence type="predicted"/>
<dbReference type="SUPFAM" id="SSF55729">
    <property type="entry name" value="Acyl-CoA N-acyltransferases (Nat)"/>
    <property type="match status" value="1"/>
</dbReference>
<reference evidence="2 3" key="1">
    <citation type="submission" date="2020-04" db="EMBL/GenBank/DDBJ databases">
        <title>Gordonia sp. nov. TBRC 11910.</title>
        <authorList>
            <person name="Suriyachadkun C."/>
        </authorList>
    </citation>
    <scope>NUCLEOTIDE SEQUENCE [LARGE SCALE GENOMIC DNA]</scope>
    <source>
        <strain evidence="2 3">TBRC 11910</strain>
    </source>
</reference>
<dbReference type="PROSITE" id="PS51186">
    <property type="entry name" value="GNAT"/>
    <property type="match status" value="1"/>
</dbReference>
<sequence length="228" mass="24770">MTSAHPLDDPITTALFGRQSDLAQVKGRVARYHPDVSVFYGHPRELADDDWHHLAALSAGSTVSMRDRRQPLPADWELLESFDLVQYSGENLDTTDSDGIGDVIELTAADVPEMTALVTLTRPGPFRPRTIEMGTYLGVRDDDGSLVAMAGERMRPDGWTEISGVCTAPSARGRGLASTLIRAVGAGIRAGGDQPFLHTTAGNPARKLYEALGFVLRSEVKLEILRTR</sequence>
<name>A0A848KRU5_9ACTN</name>
<evidence type="ECO:0000313" key="3">
    <source>
        <dbReference type="Proteomes" id="UP000550729"/>
    </source>
</evidence>
<dbReference type="GO" id="GO:0016747">
    <property type="term" value="F:acyltransferase activity, transferring groups other than amino-acyl groups"/>
    <property type="evidence" value="ECO:0007669"/>
    <property type="project" value="InterPro"/>
</dbReference>
<dbReference type="AlphaFoldDB" id="A0A848KRU5"/>
<dbReference type="InterPro" id="IPR013653">
    <property type="entry name" value="GCN5-like_dom"/>
</dbReference>
<dbReference type="InterPro" id="IPR000182">
    <property type="entry name" value="GNAT_dom"/>
</dbReference>
<dbReference type="Gene3D" id="3.40.630.30">
    <property type="match status" value="1"/>
</dbReference>
<dbReference type="Pfam" id="PF08445">
    <property type="entry name" value="FR47"/>
    <property type="match status" value="1"/>
</dbReference>
<comment type="caution">
    <text evidence="2">The sequence shown here is derived from an EMBL/GenBank/DDBJ whole genome shotgun (WGS) entry which is preliminary data.</text>
</comment>
<evidence type="ECO:0000259" key="1">
    <source>
        <dbReference type="PROSITE" id="PS51186"/>
    </source>
</evidence>
<evidence type="ECO:0000313" key="2">
    <source>
        <dbReference type="EMBL" id="NMO01140.1"/>
    </source>
</evidence>
<dbReference type="CDD" id="cd04301">
    <property type="entry name" value="NAT_SF"/>
    <property type="match status" value="1"/>
</dbReference>
<protein>
    <submittedName>
        <fullName evidence="2">GNAT family N-acetyltransferase</fullName>
    </submittedName>
</protein>
<dbReference type="InterPro" id="IPR016181">
    <property type="entry name" value="Acyl_CoA_acyltransferase"/>
</dbReference>
<feature type="domain" description="N-acetyltransferase" evidence="1">
    <location>
        <begin position="101"/>
        <end position="228"/>
    </location>
</feature>
<keyword evidence="2" id="KW-0808">Transferase</keyword>
<accession>A0A848KRU5</accession>